<keyword evidence="1" id="KW-0472">Membrane</keyword>
<comment type="caution">
    <text evidence="2">The sequence shown here is derived from an EMBL/GenBank/DDBJ whole genome shotgun (WGS) entry which is preliminary data.</text>
</comment>
<reference evidence="2 3" key="1">
    <citation type="submission" date="2024-09" db="EMBL/GenBank/DDBJ databases">
        <authorList>
            <person name="Sun Q."/>
            <person name="Mori K."/>
        </authorList>
    </citation>
    <scope>NUCLEOTIDE SEQUENCE [LARGE SCALE GENOMIC DNA]</scope>
    <source>
        <strain evidence="2 3">JCM 4362</strain>
    </source>
</reference>
<evidence type="ECO:0000256" key="1">
    <source>
        <dbReference type="SAM" id="Phobius"/>
    </source>
</evidence>
<gene>
    <name evidence="2" type="ORF">ACFFTU_21560</name>
</gene>
<name>A0ABV5PH62_STRCM</name>
<dbReference type="EMBL" id="JBHMCR010000010">
    <property type="protein sequence ID" value="MFB9522536.1"/>
    <property type="molecule type" value="Genomic_DNA"/>
</dbReference>
<proteinExistence type="predicted"/>
<keyword evidence="1" id="KW-0812">Transmembrane</keyword>
<accession>A0ABV5PH62</accession>
<keyword evidence="3" id="KW-1185">Reference proteome</keyword>
<feature type="transmembrane region" description="Helical" evidence="1">
    <location>
        <begin position="40"/>
        <end position="58"/>
    </location>
</feature>
<evidence type="ECO:0000313" key="3">
    <source>
        <dbReference type="Proteomes" id="UP001589718"/>
    </source>
</evidence>
<protein>
    <submittedName>
        <fullName evidence="2">Uncharacterized protein</fullName>
    </submittedName>
</protein>
<feature type="transmembrane region" description="Helical" evidence="1">
    <location>
        <begin position="15"/>
        <end position="34"/>
    </location>
</feature>
<dbReference type="RefSeq" id="WP_345222624.1">
    <property type="nucleotide sequence ID" value="NZ_BAAAXE010000013.1"/>
</dbReference>
<dbReference type="Proteomes" id="UP001589718">
    <property type="component" value="Unassembled WGS sequence"/>
</dbReference>
<sequence>MQNTAKSRARFRRPLAFGTGLAVSLAVFAFAPGLPGVIDAGALVVSAGAGALAAWVCGRRFGPDR</sequence>
<evidence type="ECO:0000313" key="2">
    <source>
        <dbReference type="EMBL" id="MFB9522536.1"/>
    </source>
</evidence>
<keyword evidence="1" id="KW-1133">Transmembrane helix</keyword>
<organism evidence="2 3">
    <name type="scientific">Streptomyces cremeus</name>
    <dbReference type="NCBI Taxonomy" id="66881"/>
    <lineage>
        <taxon>Bacteria</taxon>
        <taxon>Bacillati</taxon>
        <taxon>Actinomycetota</taxon>
        <taxon>Actinomycetes</taxon>
        <taxon>Kitasatosporales</taxon>
        <taxon>Streptomycetaceae</taxon>
        <taxon>Streptomyces</taxon>
    </lineage>
</organism>